<comment type="caution">
    <text evidence="3">The sequence shown here is derived from an EMBL/GenBank/DDBJ whole genome shotgun (WGS) entry which is preliminary data.</text>
</comment>
<feature type="signal peptide" evidence="1">
    <location>
        <begin position="1"/>
        <end position="25"/>
    </location>
</feature>
<evidence type="ECO:0000256" key="1">
    <source>
        <dbReference type="SAM" id="SignalP"/>
    </source>
</evidence>
<dbReference type="EMBL" id="JACEEZ010020758">
    <property type="protein sequence ID" value="KAG0714146.1"/>
    <property type="molecule type" value="Genomic_DNA"/>
</dbReference>
<proteinExistence type="predicted"/>
<dbReference type="Gene3D" id="2.60.120.200">
    <property type="match status" value="1"/>
</dbReference>
<evidence type="ECO:0000313" key="3">
    <source>
        <dbReference type="EMBL" id="KAG0714146.1"/>
    </source>
</evidence>
<evidence type="ECO:0000313" key="4">
    <source>
        <dbReference type="Proteomes" id="UP000770661"/>
    </source>
</evidence>
<dbReference type="Pfam" id="PF00629">
    <property type="entry name" value="MAM"/>
    <property type="match status" value="1"/>
</dbReference>
<dbReference type="SUPFAM" id="SSF49899">
    <property type="entry name" value="Concanavalin A-like lectins/glucanases"/>
    <property type="match status" value="1"/>
</dbReference>
<organism evidence="3 4">
    <name type="scientific">Chionoecetes opilio</name>
    <name type="common">Atlantic snow crab</name>
    <name type="synonym">Cancer opilio</name>
    <dbReference type="NCBI Taxonomy" id="41210"/>
    <lineage>
        <taxon>Eukaryota</taxon>
        <taxon>Metazoa</taxon>
        <taxon>Ecdysozoa</taxon>
        <taxon>Arthropoda</taxon>
        <taxon>Crustacea</taxon>
        <taxon>Multicrustacea</taxon>
        <taxon>Malacostraca</taxon>
        <taxon>Eumalacostraca</taxon>
        <taxon>Eucarida</taxon>
        <taxon>Decapoda</taxon>
        <taxon>Pleocyemata</taxon>
        <taxon>Brachyura</taxon>
        <taxon>Eubrachyura</taxon>
        <taxon>Majoidea</taxon>
        <taxon>Majidae</taxon>
        <taxon>Chionoecetes</taxon>
    </lineage>
</organism>
<name>A0A8J4XZY1_CHIOP</name>
<evidence type="ECO:0000259" key="2">
    <source>
        <dbReference type="PROSITE" id="PS50060"/>
    </source>
</evidence>
<reference evidence="3" key="1">
    <citation type="submission" date="2020-07" db="EMBL/GenBank/DDBJ databases">
        <title>The High-quality genome of the commercially important snow crab, Chionoecetes opilio.</title>
        <authorList>
            <person name="Jeong J.-H."/>
            <person name="Ryu S."/>
        </authorList>
    </citation>
    <scope>NUCLEOTIDE SEQUENCE</scope>
    <source>
        <strain evidence="3">MADBK_172401_WGS</strain>
        <tissue evidence="3">Digestive gland</tissue>
    </source>
</reference>
<feature type="domain" description="MAM" evidence="2">
    <location>
        <begin position="42"/>
        <end position="127"/>
    </location>
</feature>
<dbReference type="GO" id="GO:0016020">
    <property type="term" value="C:membrane"/>
    <property type="evidence" value="ECO:0007669"/>
    <property type="project" value="InterPro"/>
</dbReference>
<protein>
    <recommendedName>
        <fullName evidence="2">MAM domain-containing protein</fullName>
    </recommendedName>
</protein>
<gene>
    <name evidence="3" type="ORF">GWK47_014664</name>
</gene>
<keyword evidence="1" id="KW-0732">Signal</keyword>
<dbReference type="Proteomes" id="UP000770661">
    <property type="component" value="Unassembled WGS sequence"/>
</dbReference>
<accession>A0A8J4XZY1</accession>
<dbReference type="InterPro" id="IPR013320">
    <property type="entry name" value="ConA-like_dom_sf"/>
</dbReference>
<dbReference type="InterPro" id="IPR000998">
    <property type="entry name" value="MAM_dom"/>
</dbReference>
<dbReference type="AlphaFoldDB" id="A0A8J4XZY1"/>
<keyword evidence="4" id="KW-1185">Reference proteome</keyword>
<sequence>MRAKRATMCPLLLVGFVLWAGVVVCDRDGPAEAITLDSLSVWQCDFQEDLCGLAPVDALEGAWQRVQTNQTTTTQDSWSVALAPGMSAGDRAGLMWPDLPPSDSPRCLTFHYYLNGAQPGQLSVLLR</sequence>
<feature type="chain" id="PRO_5035308315" description="MAM domain-containing protein" evidence="1">
    <location>
        <begin position="26"/>
        <end position="127"/>
    </location>
</feature>
<dbReference type="PROSITE" id="PS50060">
    <property type="entry name" value="MAM_2"/>
    <property type="match status" value="1"/>
</dbReference>